<gene>
    <name evidence="2" type="ORF">A8C56_17070</name>
</gene>
<dbReference type="KEGG" id="nia:A8C56_17070"/>
<sequence>MKQLLVLWMALSITAIASSQSGNCRINFPDAPQKRPGYVALDTFLNQFQLAFMLEHQNATIDKVYTARILGIRNGKWQRLLVTGTYHPGRKKYEVTGAYTDADQEWANNQFTALCAEGAFNLNPQVLNQNPVIKVKDTTIIQNAVTDEGTDYITICQQGKRKVFSISGLNVLLEFFNKYDIENKSLLQFREIKAFIEAQ</sequence>
<dbReference type="OrthoDB" id="1488362at2"/>
<feature type="signal peptide" evidence="1">
    <location>
        <begin position="1"/>
        <end position="17"/>
    </location>
</feature>
<proteinExistence type="predicted"/>
<evidence type="ECO:0000313" key="3">
    <source>
        <dbReference type="Proteomes" id="UP000077667"/>
    </source>
</evidence>
<accession>A0A1A9I6Y0</accession>
<dbReference type="Proteomes" id="UP000077667">
    <property type="component" value="Chromosome"/>
</dbReference>
<keyword evidence="3" id="KW-1185">Reference proteome</keyword>
<dbReference type="EMBL" id="CP015772">
    <property type="protein sequence ID" value="ANH82451.1"/>
    <property type="molecule type" value="Genomic_DNA"/>
</dbReference>
<feature type="chain" id="PRO_5008389954" evidence="1">
    <location>
        <begin position="18"/>
        <end position="199"/>
    </location>
</feature>
<evidence type="ECO:0000313" key="2">
    <source>
        <dbReference type="EMBL" id="ANH82451.1"/>
    </source>
</evidence>
<reference evidence="2 3" key="1">
    <citation type="submission" date="2016-05" db="EMBL/GenBank/DDBJ databases">
        <title>Niabella ginsenosidivorans BS26 whole genome sequencing.</title>
        <authorList>
            <person name="Im W.T."/>
            <person name="Siddiqi M.Z."/>
        </authorList>
    </citation>
    <scope>NUCLEOTIDE SEQUENCE [LARGE SCALE GENOMIC DNA]</scope>
    <source>
        <strain evidence="2 3">BS26</strain>
    </source>
</reference>
<protein>
    <submittedName>
        <fullName evidence="2">Uncharacterized protein</fullName>
    </submittedName>
</protein>
<name>A0A1A9I6Y0_9BACT</name>
<evidence type="ECO:0000256" key="1">
    <source>
        <dbReference type="SAM" id="SignalP"/>
    </source>
</evidence>
<dbReference type="AlphaFoldDB" id="A0A1A9I6Y0"/>
<dbReference type="RefSeq" id="WP_067758693.1">
    <property type="nucleotide sequence ID" value="NZ_CP015772.1"/>
</dbReference>
<organism evidence="2 3">
    <name type="scientific">Niabella ginsenosidivorans</name>
    <dbReference type="NCBI Taxonomy" id="1176587"/>
    <lineage>
        <taxon>Bacteria</taxon>
        <taxon>Pseudomonadati</taxon>
        <taxon>Bacteroidota</taxon>
        <taxon>Chitinophagia</taxon>
        <taxon>Chitinophagales</taxon>
        <taxon>Chitinophagaceae</taxon>
        <taxon>Niabella</taxon>
    </lineage>
</organism>
<keyword evidence="1" id="KW-0732">Signal</keyword>